<sequence>MNSEFSTTFWFKLYGLVQADADFYNQSVQSDITREEILSRIEDVVVEIVYQISNETPPFVQYRNRQNWGNVNYDPIVGLKMHEEPTFTTVSFGHGSSVTKFGLTLKLLSMIYKLLQSGQVATKRDLYYEEPNLFSSQTVVDQIVDDISCMLNVPRRWLNVVATSKGLVAGNLSFLDPDGQLVDCSLSQSGVVIPVLVDNIHNIKTKNAKFILVVEKDATFQRLIDQDFLASMPCIMVTAKGVPDVNTRIMIRKIWDHLQIPVLGLMDPDPHGIEIMCVYRFGSLSQSHDVESLALPFMKWIGVFPSDITRLRLPEDVTLPLNEKDKSKCQDILTRPYIAYHT</sequence>
<dbReference type="InterPro" id="IPR034136">
    <property type="entry name" value="TOPRIM_Topo6A/Spo11"/>
</dbReference>
<dbReference type="GO" id="GO:0000706">
    <property type="term" value="P:meiotic DNA double-strand break processing"/>
    <property type="evidence" value="ECO:0007669"/>
    <property type="project" value="TreeGrafter"/>
</dbReference>
<keyword evidence="16" id="KW-1185">Reference proteome</keyword>
<protein>
    <recommendedName>
        <fullName evidence="5">DNA topoisomerase (ATP-hydrolyzing)</fullName>
        <ecNumber evidence="5">5.6.2.2</ecNumber>
    </recommendedName>
</protein>
<feature type="active site" description="O-(5'-phospho-DNA)-tyrosine intermediate" evidence="12">
    <location>
        <position position="128"/>
    </location>
</feature>
<dbReference type="GO" id="GO:0007131">
    <property type="term" value="P:reciprocal meiotic recombination"/>
    <property type="evidence" value="ECO:0007669"/>
    <property type="project" value="TreeGrafter"/>
</dbReference>
<dbReference type="Pfam" id="PF04406">
    <property type="entry name" value="TP6A_N"/>
    <property type="match status" value="1"/>
</dbReference>
<dbReference type="InterPro" id="IPR002815">
    <property type="entry name" value="Spo11/TopoVI_A"/>
</dbReference>
<dbReference type="GO" id="GO:0003918">
    <property type="term" value="F:DNA topoisomerase type II (double strand cut, ATP-hydrolyzing) activity"/>
    <property type="evidence" value="ECO:0007669"/>
    <property type="project" value="UniProtKB-UniRule"/>
</dbReference>
<dbReference type="GeneTree" id="ENSGT00390000001787"/>
<evidence type="ECO:0000256" key="2">
    <source>
        <dbReference type="ARBA" id="ARBA00001946"/>
    </source>
</evidence>
<name>H2ZJI6_CIOSA</name>
<dbReference type="PROSITE" id="PS52041">
    <property type="entry name" value="TOPO_IIB"/>
    <property type="match status" value="1"/>
</dbReference>
<reference evidence="15" key="3">
    <citation type="submission" date="2025-09" db="UniProtKB">
        <authorList>
            <consortium name="Ensembl"/>
        </authorList>
    </citation>
    <scope>IDENTIFICATION</scope>
</reference>
<evidence type="ECO:0000259" key="14">
    <source>
        <dbReference type="Pfam" id="PF21180"/>
    </source>
</evidence>
<keyword evidence="9 12" id="KW-0238">DNA-binding</keyword>
<dbReference type="PANTHER" id="PTHR10848">
    <property type="entry name" value="MEIOTIC RECOMBINATION PROTEIN SPO11"/>
    <property type="match status" value="1"/>
</dbReference>
<evidence type="ECO:0000256" key="1">
    <source>
        <dbReference type="ARBA" id="ARBA00000185"/>
    </source>
</evidence>
<reference evidence="15" key="2">
    <citation type="submission" date="2025-08" db="UniProtKB">
        <authorList>
            <consortium name="Ensembl"/>
        </authorList>
    </citation>
    <scope>IDENTIFICATION</scope>
</reference>
<dbReference type="PRINTS" id="PR01551">
    <property type="entry name" value="SPO11HOMOLOG"/>
</dbReference>
<evidence type="ECO:0000256" key="3">
    <source>
        <dbReference type="ARBA" id="ARBA00004123"/>
    </source>
</evidence>
<keyword evidence="6" id="KW-0479">Metal-binding</keyword>
<dbReference type="InterPro" id="IPR013048">
    <property type="entry name" value="Meiotic_Spo11"/>
</dbReference>
<keyword evidence="11" id="KW-0539">Nucleus</keyword>
<evidence type="ECO:0000256" key="6">
    <source>
        <dbReference type="ARBA" id="ARBA00022723"/>
    </source>
</evidence>
<dbReference type="CDD" id="cd00223">
    <property type="entry name" value="TOPRIM_TopoIIB_SPO"/>
    <property type="match status" value="1"/>
</dbReference>
<dbReference type="PRINTS" id="PR01550">
    <property type="entry name" value="TOP6AFAMILY"/>
</dbReference>
<evidence type="ECO:0000256" key="8">
    <source>
        <dbReference type="ARBA" id="ARBA00023029"/>
    </source>
</evidence>
<evidence type="ECO:0000256" key="9">
    <source>
        <dbReference type="ARBA" id="ARBA00023125"/>
    </source>
</evidence>
<evidence type="ECO:0000256" key="7">
    <source>
        <dbReference type="ARBA" id="ARBA00022842"/>
    </source>
</evidence>
<dbReference type="HOGENOM" id="CLU_037229_1_1_1"/>
<comment type="catalytic activity">
    <reaction evidence="1 12">
        <text>ATP-dependent breakage, passage and rejoining of double-stranded DNA.</text>
        <dbReference type="EC" id="5.6.2.2"/>
    </reaction>
</comment>
<accession>H2ZJI6</accession>
<dbReference type="GO" id="GO:0042138">
    <property type="term" value="P:meiotic DNA double-strand break formation"/>
    <property type="evidence" value="ECO:0007669"/>
    <property type="project" value="InterPro"/>
</dbReference>
<dbReference type="eggNOG" id="KOG2795">
    <property type="taxonomic scope" value="Eukaryota"/>
</dbReference>
<dbReference type="GO" id="GO:0005524">
    <property type="term" value="F:ATP binding"/>
    <property type="evidence" value="ECO:0007669"/>
    <property type="project" value="InterPro"/>
</dbReference>
<organism evidence="15 16">
    <name type="scientific">Ciona savignyi</name>
    <name type="common">Pacific transparent sea squirt</name>
    <dbReference type="NCBI Taxonomy" id="51511"/>
    <lineage>
        <taxon>Eukaryota</taxon>
        <taxon>Metazoa</taxon>
        <taxon>Chordata</taxon>
        <taxon>Tunicata</taxon>
        <taxon>Ascidiacea</taxon>
        <taxon>Phlebobranchia</taxon>
        <taxon>Cionidae</taxon>
        <taxon>Ciona</taxon>
    </lineage>
</organism>
<evidence type="ECO:0000256" key="4">
    <source>
        <dbReference type="ARBA" id="ARBA00006559"/>
    </source>
</evidence>
<dbReference type="Ensembl" id="ENSCSAVT00000017946.1">
    <property type="protein sequence ID" value="ENSCSAVP00000017752.1"/>
    <property type="gene ID" value="ENSCSAVG00000010450.1"/>
</dbReference>
<proteinExistence type="inferred from homology"/>
<dbReference type="Proteomes" id="UP000007875">
    <property type="component" value="Unassembled WGS sequence"/>
</dbReference>
<keyword evidence="8 12" id="KW-0799">Topoisomerase</keyword>
<feature type="domain" description="Spo11/DNA topoisomerase VI subunit A N-terminal" evidence="13">
    <location>
        <begin position="100"/>
        <end position="160"/>
    </location>
</feature>
<dbReference type="GO" id="GO:0046872">
    <property type="term" value="F:metal ion binding"/>
    <property type="evidence" value="ECO:0007669"/>
    <property type="project" value="UniProtKB-KW"/>
</dbReference>
<dbReference type="AlphaFoldDB" id="H2ZJI6"/>
<dbReference type="InterPro" id="IPR036388">
    <property type="entry name" value="WH-like_DNA-bd_sf"/>
</dbReference>
<dbReference type="Pfam" id="PF21180">
    <property type="entry name" value="TOP6A-Spo11_Toprim"/>
    <property type="match status" value="1"/>
</dbReference>
<evidence type="ECO:0000313" key="16">
    <source>
        <dbReference type="Proteomes" id="UP000007875"/>
    </source>
</evidence>
<dbReference type="SUPFAM" id="SSF56726">
    <property type="entry name" value="DNA topoisomerase IV, alpha subunit"/>
    <property type="match status" value="1"/>
</dbReference>
<feature type="domain" description="Topoisomerase 6 subunit A/Spo11 TOPRIM" evidence="14">
    <location>
        <begin position="210"/>
        <end position="338"/>
    </location>
</feature>
<comment type="subcellular location">
    <subcellularLocation>
        <location evidence="3">Nucleus</location>
    </subcellularLocation>
</comment>
<evidence type="ECO:0000259" key="13">
    <source>
        <dbReference type="Pfam" id="PF04406"/>
    </source>
</evidence>
<keyword evidence="7" id="KW-0460">Magnesium</keyword>
<dbReference type="InterPro" id="IPR036078">
    <property type="entry name" value="Spo11/TopoVI_A_sf"/>
</dbReference>
<evidence type="ECO:0000313" key="15">
    <source>
        <dbReference type="Ensembl" id="ENSCSAVP00000017752.1"/>
    </source>
</evidence>
<dbReference type="PANTHER" id="PTHR10848:SF0">
    <property type="entry name" value="MEIOTIC RECOMBINATION PROTEIN SPO11"/>
    <property type="match status" value="1"/>
</dbReference>
<comment type="cofactor">
    <cofactor evidence="2">
        <name>Mg(2+)</name>
        <dbReference type="ChEBI" id="CHEBI:18420"/>
    </cofactor>
</comment>
<dbReference type="GO" id="GO:0000228">
    <property type="term" value="C:nuclear chromosome"/>
    <property type="evidence" value="ECO:0007669"/>
    <property type="project" value="TreeGrafter"/>
</dbReference>
<dbReference type="Gene3D" id="3.40.1360.10">
    <property type="match status" value="1"/>
</dbReference>
<dbReference type="Gene3D" id="1.10.10.10">
    <property type="entry name" value="Winged helix-like DNA-binding domain superfamily/Winged helix DNA-binding domain"/>
    <property type="match status" value="1"/>
</dbReference>
<dbReference type="InterPro" id="IPR013049">
    <property type="entry name" value="Spo11/TopoVI_A_N"/>
</dbReference>
<dbReference type="EC" id="5.6.2.2" evidence="5"/>
<evidence type="ECO:0000256" key="11">
    <source>
        <dbReference type="ARBA" id="ARBA00023242"/>
    </source>
</evidence>
<dbReference type="OMA" id="IETAGMF"/>
<dbReference type="STRING" id="51511.ENSCSAVP00000017752"/>
<comment type="similarity">
    <text evidence="4 12">Belongs to the TOP6A family.</text>
</comment>
<evidence type="ECO:0000256" key="12">
    <source>
        <dbReference type="PROSITE-ProRule" id="PRU01385"/>
    </source>
</evidence>
<dbReference type="GO" id="GO:0003677">
    <property type="term" value="F:DNA binding"/>
    <property type="evidence" value="ECO:0007669"/>
    <property type="project" value="UniProtKB-UniRule"/>
</dbReference>
<dbReference type="InParanoid" id="H2ZJI6"/>
<keyword evidence="10 12" id="KW-0413">Isomerase</keyword>
<evidence type="ECO:0000256" key="5">
    <source>
        <dbReference type="ARBA" id="ARBA00012895"/>
    </source>
</evidence>
<reference evidence="16" key="1">
    <citation type="submission" date="2003-08" db="EMBL/GenBank/DDBJ databases">
        <authorList>
            <person name="Birren B."/>
            <person name="Nusbaum C."/>
            <person name="Abebe A."/>
            <person name="Abouelleil A."/>
            <person name="Adekoya E."/>
            <person name="Ait-zahra M."/>
            <person name="Allen N."/>
            <person name="Allen T."/>
            <person name="An P."/>
            <person name="Anderson M."/>
            <person name="Anderson S."/>
            <person name="Arachchi H."/>
            <person name="Armbruster J."/>
            <person name="Bachantsang P."/>
            <person name="Baldwin J."/>
            <person name="Barry A."/>
            <person name="Bayul T."/>
            <person name="Blitshsteyn B."/>
            <person name="Bloom T."/>
            <person name="Blye J."/>
            <person name="Boguslavskiy L."/>
            <person name="Borowsky M."/>
            <person name="Boukhgalter B."/>
            <person name="Brunache A."/>
            <person name="Butler J."/>
            <person name="Calixte N."/>
            <person name="Calvo S."/>
            <person name="Camarata J."/>
            <person name="Campo K."/>
            <person name="Chang J."/>
            <person name="Cheshatsang Y."/>
            <person name="Citroen M."/>
            <person name="Collymore A."/>
            <person name="Considine T."/>
            <person name="Cook A."/>
            <person name="Cooke P."/>
            <person name="Corum B."/>
            <person name="Cuomo C."/>
            <person name="David R."/>
            <person name="Dawoe T."/>
            <person name="Degray S."/>
            <person name="Dodge S."/>
            <person name="Dooley K."/>
            <person name="Dorje P."/>
            <person name="Dorjee K."/>
            <person name="Dorris L."/>
            <person name="Duffey N."/>
            <person name="Dupes A."/>
            <person name="Elkins T."/>
            <person name="Engels R."/>
            <person name="Erickson J."/>
            <person name="Farina A."/>
            <person name="Faro S."/>
            <person name="Ferreira P."/>
            <person name="Fischer H."/>
            <person name="Fitzgerald M."/>
            <person name="Foley K."/>
            <person name="Gage D."/>
            <person name="Galagan J."/>
            <person name="Gearin G."/>
            <person name="Gnerre S."/>
            <person name="Gnirke A."/>
            <person name="Goyette A."/>
            <person name="Graham J."/>
            <person name="Grandbois E."/>
            <person name="Gyaltsen K."/>
            <person name="Hafez N."/>
            <person name="Hagopian D."/>
            <person name="Hagos B."/>
            <person name="Hall J."/>
            <person name="Hatcher B."/>
            <person name="Heller A."/>
            <person name="Higgins H."/>
            <person name="Honan T."/>
            <person name="Horn A."/>
            <person name="Houde N."/>
            <person name="Hughes L."/>
            <person name="Hulme W."/>
            <person name="Husby E."/>
            <person name="Iliev I."/>
            <person name="Jaffe D."/>
            <person name="Jones C."/>
            <person name="Kamal M."/>
            <person name="Kamat A."/>
            <person name="Kamvysselis M."/>
            <person name="Karlsson E."/>
            <person name="Kells C."/>
            <person name="Kieu A."/>
            <person name="Kisner P."/>
            <person name="Kodira C."/>
            <person name="Kulbokas E."/>
            <person name="Labutti K."/>
            <person name="Lama D."/>
            <person name="Landers T."/>
            <person name="Leger J."/>
            <person name="Levine S."/>
            <person name="Lewis D."/>
            <person name="Lewis T."/>
            <person name="Lindblad-toh K."/>
            <person name="Liu X."/>
            <person name="Lokyitsang T."/>
            <person name="Lokyitsang Y."/>
            <person name="Lucien O."/>
            <person name="Lui A."/>
            <person name="Ma L.J."/>
            <person name="Mabbitt R."/>
            <person name="Macdonald J."/>
            <person name="Maclean C."/>
            <person name="Major J."/>
            <person name="Manning J."/>
            <person name="Marabella R."/>
            <person name="Maru K."/>
            <person name="Matthews C."/>
            <person name="Mauceli E."/>
            <person name="Mccarthy M."/>
            <person name="Mcdonough S."/>
            <person name="Mcghee T."/>
            <person name="Meldrim J."/>
            <person name="Meneus L."/>
            <person name="Mesirov J."/>
            <person name="Mihalev A."/>
            <person name="Mihova T."/>
            <person name="Mikkelsen T."/>
            <person name="Mlenga V."/>
            <person name="Moru K."/>
            <person name="Mozes J."/>
            <person name="Mulrain L."/>
            <person name="Munson G."/>
            <person name="Naylor J."/>
            <person name="Newes C."/>
            <person name="Nguyen C."/>
            <person name="Nguyen N."/>
            <person name="Nguyen T."/>
            <person name="Nicol R."/>
            <person name="Nielsen C."/>
            <person name="Nizzari M."/>
            <person name="Norbu C."/>
            <person name="Norbu N."/>
            <person name="O'donnell P."/>
            <person name="Okoawo O."/>
            <person name="O'leary S."/>
            <person name="Omotosho B."/>
            <person name="O'neill K."/>
            <person name="Osman S."/>
            <person name="Parker S."/>
            <person name="Perrin D."/>
            <person name="Phunkhang P."/>
            <person name="Piqani B."/>
            <person name="Purcell S."/>
            <person name="Rachupka T."/>
            <person name="Ramasamy U."/>
            <person name="Rameau R."/>
            <person name="Ray V."/>
            <person name="Raymond C."/>
            <person name="Retta R."/>
            <person name="Richardson S."/>
            <person name="Rise C."/>
            <person name="Rodriguez J."/>
            <person name="Rogers J."/>
            <person name="Rogov P."/>
            <person name="Rutman M."/>
            <person name="Schupbach R."/>
            <person name="Seaman C."/>
            <person name="Settipalli S."/>
            <person name="Sharpe T."/>
            <person name="Sheridan J."/>
            <person name="Sherpa N."/>
            <person name="Shi J."/>
            <person name="Smirnov S."/>
            <person name="Smith C."/>
            <person name="Sougnez C."/>
            <person name="Spencer B."/>
            <person name="Stalker J."/>
            <person name="Stange-thomann N."/>
            <person name="Stavropoulos S."/>
            <person name="Stetson K."/>
            <person name="Stone C."/>
            <person name="Stone S."/>
            <person name="Stubbs M."/>
            <person name="Talamas J."/>
            <person name="Tchuinga P."/>
            <person name="Tenzing P."/>
            <person name="Tesfaye S."/>
            <person name="Theodore J."/>
            <person name="Thoulutsang Y."/>
            <person name="Topham K."/>
            <person name="Towey S."/>
            <person name="Tsamla T."/>
            <person name="Tsomo N."/>
            <person name="Vallee D."/>
            <person name="Vassiliev H."/>
            <person name="Venkataraman V."/>
            <person name="Vinson J."/>
            <person name="Vo A."/>
            <person name="Wade C."/>
            <person name="Wang S."/>
            <person name="Wangchuk T."/>
            <person name="Wangdi T."/>
            <person name="Whittaker C."/>
            <person name="Wilkinson J."/>
            <person name="Wu Y."/>
            <person name="Wyman D."/>
            <person name="Yadav S."/>
            <person name="Yang S."/>
            <person name="Yang X."/>
            <person name="Yeager S."/>
            <person name="Yee E."/>
            <person name="Young G."/>
            <person name="Zainoun J."/>
            <person name="Zembeck L."/>
            <person name="Zimmer A."/>
            <person name="Zody M."/>
            <person name="Lander E."/>
        </authorList>
    </citation>
    <scope>NUCLEOTIDE SEQUENCE [LARGE SCALE GENOMIC DNA]</scope>
</reference>
<evidence type="ECO:0000256" key="10">
    <source>
        <dbReference type="ARBA" id="ARBA00023235"/>
    </source>
</evidence>